<dbReference type="Gene3D" id="3.10.110.10">
    <property type="entry name" value="Ubiquitin Conjugating Enzyme"/>
    <property type="match status" value="1"/>
</dbReference>
<keyword evidence="4" id="KW-0067">ATP-binding</keyword>
<evidence type="ECO:0000256" key="3">
    <source>
        <dbReference type="PROSITE-ProRule" id="PRU10133"/>
    </source>
</evidence>
<evidence type="ECO:0000313" key="6">
    <source>
        <dbReference type="EMBL" id="EDQ86611.1"/>
    </source>
</evidence>
<dbReference type="RefSeq" id="XP_001748447.1">
    <property type="nucleotide sequence ID" value="XM_001748395.1"/>
</dbReference>
<dbReference type="GO" id="GO:0005634">
    <property type="term" value="C:nucleus"/>
    <property type="evidence" value="ECO:0000318"/>
    <property type="project" value="GO_Central"/>
</dbReference>
<dbReference type="GO" id="GO:0061631">
    <property type="term" value="F:ubiquitin conjugating enzyme activity"/>
    <property type="evidence" value="ECO:0000318"/>
    <property type="project" value="GO_Central"/>
</dbReference>
<dbReference type="GO" id="GO:0006301">
    <property type="term" value="P:DNA damage tolerance"/>
    <property type="evidence" value="ECO:0000318"/>
    <property type="project" value="GO_Central"/>
</dbReference>
<keyword evidence="1" id="KW-0808">Transferase</keyword>
<dbReference type="InterPro" id="IPR023313">
    <property type="entry name" value="UBQ-conjugating_AS"/>
</dbReference>
<evidence type="ECO:0000256" key="1">
    <source>
        <dbReference type="ARBA" id="ARBA00022679"/>
    </source>
</evidence>
<name>A9V6V7_MONBE</name>
<gene>
    <name evidence="6" type="ORF">MONBRDRAFT_27984</name>
</gene>
<dbReference type="GeneID" id="5893839"/>
<dbReference type="InterPro" id="IPR000608">
    <property type="entry name" value="UBC"/>
</dbReference>
<reference evidence="6 7" key="1">
    <citation type="journal article" date="2008" name="Nature">
        <title>The genome of the choanoflagellate Monosiga brevicollis and the origin of metazoans.</title>
        <authorList>
            <consortium name="JGI Sequencing"/>
            <person name="King N."/>
            <person name="Westbrook M.J."/>
            <person name="Young S.L."/>
            <person name="Kuo A."/>
            <person name="Abedin M."/>
            <person name="Chapman J."/>
            <person name="Fairclough S."/>
            <person name="Hellsten U."/>
            <person name="Isogai Y."/>
            <person name="Letunic I."/>
            <person name="Marr M."/>
            <person name="Pincus D."/>
            <person name="Putnam N."/>
            <person name="Rokas A."/>
            <person name="Wright K.J."/>
            <person name="Zuzow R."/>
            <person name="Dirks W."/>
            <person name="Good M."/>
            <person name="Goodstein D."/>
            <person name="Lemons D."/>
            <person name="Li W."/>
            <person name="Lyons J.B."/>
            <person name="Morris A."/>
            <person name="Nichols S."/>
            <person name="Richter D.J."/>
            <person name="Salamov A."/>
            <person name="Bork P."/>
            <person name="Lim W.A."/>
            <person name="Manning G."/>
            <person name="Miller W.T."/>
            <person name="McGinnis W."/>
            <person name="Shapiro H."/>
            <person name="Tjian R."/>
            <person name="Grigoriev I.V."/>
            <person name="Rokhsar D."/>
        </authorList>
    </citation>
    <scope>NUCLEOTIDE SEQUENCE [LARGE SCALE GENOMIC DNA]</scope>
    <source>
        <strain evidence="7">MX1 / ATCC 50154</strain>
    </source>
</reference>
<comment type="similarity">
    <text evidence="4">Belongs to the ubiquitin-conjugating enzyme family.</text>
</comment>
<dbReference type="PROSITE" id="PS50127">
    <property type="entry name" value="UBC_2"/>
    <property type="match status" value="1"/>
</dbReference>
<keyword evidence="2 4" id="KW-0833">Ubl conjugation pathway</keyword>
<evidence type="ECO:0000256" key="4">
    <source>
        <dbReference type="RuleBase" id="RU362109"/>
    </source>
</evidence>
<dbReference type="SUPFAM" id="SSF54495">
    <property type="entry name" value="UBC-like"/>
    <property type="match status" value="1"/>
</dbReference>
<dbReference type="Pfam" id="PF00179">
    <property type="entry name" value="UQ_con"/>
    <property type="match status" value="1"/>
</dbReference>
<organism evidence="6 7">
    <name type="scientific">Monosiga brevicollis</name>
    <name type="common">Choanoflagellate</name>
    <dbReference type="NCBI Taxonomy" id="81824"/>
    <lineage>
        <taxon>Eukaryota</taxon>
        <taxon>Choanoflagellata</taxon>
        <taxon>Craspedida</taxon>
        <taxon>Salpingoecidae</taxon>
        <taxon>Monosiga</taxon>
    </lineage>
</organism>
<evidence type="ECO:0000256" key="2">
    <source>
        <dbReference type="ARBA" id="ARBA00022786"/>
    </source>
</evidence>
<dbReference type="Proteomes" id="UP000001357">
    <property type="component" value="Unassembled WGS sequence"/>
</dbReference>
<dbReference type="FunCoup" id="A9V6V7">
    <property type="interactions" value="396"/>
</dbReference>
<dbReference type="PROSITE" id="PS00183">
    <property type="entry name" value="UBC_1"/>
    <property type="match status" value="1"/>
</dbReference>
<accession>A9V6V7</accession>
<dbReference type="PANTHER" id="PTHR24067">
    <property type="entry name" value="UBIQUITIN-CONJUGATING ENZYME E2"/>
    <property type="match status" value="1"/>
</dbReference>
<feature type="active site" description="Glycyl thioester intermediate" evidence="3">
    <location>
        <position position="108"/>
    </location>
</feature>
<sequence>MLRQKRLAKEYAMLQQDPPPGVLVWTTGQVDTEARSTATGGDGSHSTAPAERLDQLTAQITGPADSPYRNGVFKLEIKVPDMYPLQPPQVRFLTRVYHPNIDRAGRICLDLLKMPPKGSWGPASNLATLLTSLRVPPPPPLSLSLPVHSPTHPLTNHQC</sequence>
<dbReference type="eggNOG" id="KOG0417">
    <property type="taxonomic scope" value="Eukaryota"/>
</dbReference>
<dbReference type="AlphaFoldDB" id="A9V6V7"/>
<dbReference type="InterPro" id="IPR016135">
    <property type="entry name" value="UBQ-conjugating_enzyme/RWD"/>
</dbReference>
<dbReference type="KEGG" id="mbr:MONBRDRAFT_27984"/>
<proteinExistence type="inferred from homology"/>
<protein>
    <recommendedName>
        <fullName evidence="5">UBC core domain-containing protein</fullName>
    </recommendedName>
</protein>
<dbReference type="STRING" id="81824.A9V6V7"/>
<dbReference type="EMBL" id="CH991564">
    <property type="protein sequence ID" value="EDQ86611.1"/>
    <property type="molecule type" value="Genomic_DNA"/>
</dbReference>
<evidence type="ECO:0000259" key="5">
    <source>
        <dbReference type="PROSITE" id="PS50127"/>
    </source>
</evidence>
<feature type="domain" description="UBC core" evidence="5">
    <location>
        <begin position="2"/>
        <end position="159"/>
    </location>
</feature>
<keyword evidence="7" id="KW-1185">Reference proteome</keyword>
<dbReference type="GO" id="GO:0005524">
    <property type="term" value="F:ATP binding"/>
    <property type="evidence" value="ECO:0007669"/>
    <property type="project" value="UniProtKB-UniRule"/>
</dbReference>
<dbReference type="SMART" id="SM00212">
    <property type="entry name" value="UBCc"/>
    <property type="match status" value="1"/>
</dbReference>
<dbReference type="InParanoid" id="A9V6V7"/>
<keyword evidence="4" id="KW-0547">Nucleotide-binding</keyword>
<evidence type="ECO:0000313" key="7">
    <source>
        <dbReference type="Proteomes" id="UP000001357"/>
    </source>
</evidence>
<dbReference type="GO" id="GO:0070534">
    <property type="term" value="P:protein K63-linked ubiquitination"/>
    <property type="evidence" value="ECO:0000318"/>
    <property type="project" value="GO_Central"/>
</dbReference>
<dbReference type="InterPro" id="IPR050113">
    <property type="entry name" value="Ub_conjugating_enzyme"/>
</dbReference>